<evidence type="ECO:0000256" key="5">
    <source>
        <dbReference type="ARBA" id="ARBA00022533"/>
    </source>
</evidence>
<evidence type="ECO:0000256" key="4">
    <source>
        <dbReference type="ARBA" id="ARBA00011894"/>
    </source>
</evidence>
<evidence type="ECO:0000259" key="10">
    <source>
        <dbReference type="Pfam" id="PF14681"/>
    </source>
</evidence>
<evidence type="ECO:0000256" key="6">
    <source>
        <dbReference type="ARBA" id="ARBA00022676"/>
    </source>
</evidence>
<keyword evidence="8" id="KW-0547">Nucleotide-binding</keyword>
<dbReference type="NCBIfam" id="NF001097">
    <property type="entry name" value="PRK00129.1"/>
    <property type="match status" value="1"/>
</dbReference>
<dbReference type="SUPFAM" id="SSF53271">
    <property type="entry name" value="PRTase-like"/>
    <property type="match status" value="1"/>
</dbReference>
<dbReference type="GO" id="GO:0005525">
    <property type="term" value="F:GTP binding"/>
    <property type="evidence" value="ECO:0007669"/>
    <property type="project" value="UniProtKB-KW"/>
</dbReference>
<dbReference type="PANTHER" id="PTHR32315:SF4">
    <property type="entry name" value="URACIL PHOSPHORIBOSYLTRANSFERASE, CHLOROPLASTIC"/>
    <property type="match status" value="1"/>
</dbReference>
<dbReference type="EMBL" id="MVGC01000050">
    <property type="protein sequence ID" value="RJE25355.1"/>
    <property type="molecule type" value="Genomic_DNA"/>
</dbReference>
<evidence type="ECO:0000256" key="9">
    <source>
        <dbReference type="ARBA" id="ARBA00023134"/>
    </source>
</evidence>
<evidence type="ECO:0000256" key="3">
    <source>
        <dbReference type="ARBA" id="ARBA00009516"/>
    </source>
</evidence>
<evidence type="ECO:0000256" key="1">
    <source>
        <dbReference type="ARBA" id="ARBA00001946"/>
    </source>
</evidence>
<accession>A0A3A3A5V3</accession>
<reference evidence="12" key="1">
    <citation type="submission" date="2017-02" db="EMBL/GenBank/DDBJ databases">
        <authorList>
            <person name="Tafer H."/>
            <person name="Lopandic K."/>
        </authorList>
    </citation>
    <scope>NUCLEOTIDE SEQUENCE [LARGE SCALE GENOMIC DNA]</scope>
    <source>
        <strain evidence="12">CBS 366.77</strain>
    </source>
</reference>
<dbReference type="PANTHER" id="PTHR32315">
    <property type="entry name" value="ADENINE PHOSPHORIBOSYLTRANSFERASE"/>
    <property type="match status" value="1"/>
</dbReference>
<evidence type="ECO:0000256" key="7">
    <source>
        <dbReference type="ARBA" id="ARBA00022679"/>
    </source>
</evidence>
<feature type="domain" description="Phosphoribosyltransferase" evidence="10">
    <location>
        <begin position="52"/>
        <end position="196"/>
    </location>
</feature>
<dbReference type="CDD" id="cd06223">
    <property type="entry name" value="PRTases_typeI"/>
    <property type="match status" value="1"/>
</dbReference>
<keyword evidence="5" id="KW-0021">Allosteric enzyme</keyword>
<proteinExistence type="inferred from homology"/>
<keyword evidence="7 11" id="KW-0808">Transferase</keyword>
<dbReference type="OrthoDB" id="10257085at2759"/>
<protein>
    <recommendedName>
        <fullName evidence="4">uracil phosphoribosyltransferase</fullName>
        <ecNumber evidence="4">2.4.2.9</ecNumber>
    </recommendedName>
</protein>
<organism evidence="11 12">
    <name type="scientific">Aspergillus sclerotialis</name>
    <dbReference type="NCBI Taxonomy" id="2070753"/>
    <lineage>
        <taxon>Eukaryota</taxon>
        <taxon>Fungi</taxon>
        <taxon>Dikarya</taxon>
        <taxon>Ascomycota</taxon>
        <taxon>Pezizomycotina</taxon>
        <taxon>Eurotiomycetes</taxon>
        <taxon>Eurotiomycetidae</taxon>
        <taxon>Eurotiales</taxon>
        <taxon>Aspergillaceae</taxon>
        <taxon>Aspergillus</taxon>
        <taxon>Aspergillus subgen. Polypaecilum</taxon>
    </lineage>
</organism>
<comment type="pathway">
    <text evidence="2">Pyrimidine metabolism; UMP biosynthesis via salvage pathway; UMP from uracil: step 1/1.</text>
</comment>
<dbReference type="AlphaFoldDB" id="A0A3A3A5V3"/>
<dbReference type="Pfam" id="PF14681">
    <property type="entry name" value="UPRTase"/>
    <property type="match status" value="1"/>
</dbReference>
<evidence type="ECO:0000313" key="12">
    <source>
        <dbReference type="Proteomes" id="UP000266188"/>
    </source>
</evidence>
<dbReference type="EC" id="2.4.2.9" evidence="4"/>
<evidence type="ECO:0000256" key="2">
    <source>
        <dbReference type="ARBA" id="ARBA00005180"/>
    </source>
</evidence>
<evidence type="ECO:0000313" key="11">
    <source>
        <dbReference type="EMBL" id="RJE25355.1"/>
    </source>
</evidence>
<dbReference type="InterPro" id="IPR029057">
    <property type="entry name" value="PRTase-like"/>
</dbReference>
<dbReference type="STRING" id="2070753.A0A3A3A5V3"/>
<comment type="similarity">
    <text evidence="3">Belongs to the UPRTase family.</text>
</comment>
<keyword evidence="6 11" id="KW-0328">Glycosyltransferase</keyword>
<keyword evidence="12" id="KW-1185">Reference proteome</keyword>
<comment type="caution">
    <text evidence="11">The sequence shown here is derived from an EMBL/GenBank/DDBJ whole genome shotgun (WGS) entry which is preliminary data.</text>
</comment>
<dbReference type="InterPro" id="IPR000836">
    <property type="entry name" value="PRTase_dom"/>
</dbReference>
<keyword evidence="9" id="KW-0342">GTP-binding</keyword>
<dbReference type="GO" id="GO:0004845">
    <property type="term" value="F:uracil phosphoribosyltransferase activity"/>
    <property type="evidence" value="ECO:0007669"/>
    <property type="project" value="UniProtKB-EC"/>
</dbReference>
<sequence length="199" mass="21811">MTSNITQVNDPKASQIISQLRDESLRPVIVRQLVRDLTTILSKHVIKPFDKDEQIAVIVILRSGLSMADSFLAALPEDTDAVVHHLGLFREKESLRPVEYYNKLPHKSPKIHRAYILDPLVATGGTTTAAIHIMKEWGIEHVTLFSLLGSAIGLQKAASAWPEGTDIVVGAVDKGLDERGYIKPGIGDIGDRLFGTALE</sequence>
<dbReference type="InterPro" id="IPR050054">
    <property type="entry name" value="UPRTase/APRTase"/>
</dbReference>
<comment type="cofactor">
    <cofactor evidence="1">
        <name>Mg(2+)</name>
        <dbReference type="ChEBI" id="CHEBI:18420"/>
    </cofactor>
</comment>
<gene>
    <name evidence="11" type="ORF">PHISCL_02318</name>
</gene>
<dbReference type="Proteomes" id="UP000266188">
    <property type="component" value="Unassembled WGS sequence"/>
</dbReference>
<dbReference type="Gene3D" id="3.40.50.2020">
    <property type="match status" value="1"/>
</dbReference>
<name>A0A3A3A5V3_9EURO</name>
<evidence type="ECO:0000256" key="8">
    <source>
        <dbReference type="ARBA" id="ARBA00022741"/>
    </source>
</evidence>